<evidence type="ECO:0000313" key="3">
    <source>
        <dbReference type="EMBL" id="TKC97169.1"/>
    </source>
</evidence>
<name>A0A4U1IS70_9BACT</name>
<dbReference type="Pfam" id="PF01593">
    <property type="entry name" value="Amino_oxidase"/>
    <property type="match status" value="1"/>
</dbReference>
<dbReference type="PANTHER" id="PTHR43734">
    <property type="entry name" value="PHYTOENE DESATURASE"/>
    <property type="match status" value="1"/>
</dbReference>
<dbReference type="AlphaFoldDB" id="A0A4U1IS70"/>
<feature type="domain" description="Amine oxidase" evidence="2">
    <location>
        <begin position="16"/>
        <end position="277"/>
    </location>
</feature>
<dbReference type="PRINTS" id="PR00368">
    <property type="entry name" value="FADPNR"/>
</dbReference>
<dbReference type="EMBL" id="SSMQ01000082">
    <property type="protein sequence ID" value="TKC97169.1"/>
    <property type="molecule type" value="Genomic_DNA"/>
</dbReference>
<dbReference type="Gene3D" id="3.50.50.60">
    <property type="entry name" value="FAD/NAD(P)-binding domain"/>
    <property type="match status" value="1"/>
</dbReference>
<dbReference type="Proteomes" id="UP000309215">
    <property type="component" value="Unassembled WGS sequence"/>
</dbReference>
<dbReference type="GO" id="GO:0016491">
    <property type="term" value="F:oxidoreductase activity"/>
    <property type="evidence" value="ECO:0007669"/>
    <property type="project" value="InterPro"/>
</dbReference>
<dbReference type="PANTHER" id="PTHR43734:SF1">
    <property type="entry name" value="PHYTOENE DESATURASE"/>
    <property type="match status" value="1"/>
</dbReference>
<keyword evidence="4" id="KW-1185">Reference proteome</keyword>
<dbReference type="SUPFAM" id="SSF51905">
    <property type="entry name" value="FAD/NAD(P)-binding domain"/>
    <property type="match status" value="1"/>
</dbReference>
<sequence length="442" mass="45814">MTTNTAARVVVVGGGLAGLTAAAYAARAGRRVTVLEKATELGGRAATHEKKGFSLNIGPHALYRGGEAEHVLAELGVETKGGPPATSSGAYALQGGLLRALPTGPVSLLTSSLLPLVGKIEVARLLARLDSLDVASLAGTSFEAFLRAKVRTPEARDVIRALIRLSTYTPDLERLAADAALEQFKLATTRGVIYLHDGWRTLVQGLAEVARAAGAEIVASAKAVSVIREDGRVKAVRLVDGAEIPADVVILAASPSFASSLLPDVPALADWAAAAIPVTAACLDVGLSRLPQPRNTFALGIDQPLYFSVHSASARLAPEGGAVIHVARYGAPNDPRAGERELEEVLELLQPGAKHLVVERRYLPSITVAHDFPQAARGGARGRPGPLVPGAPGVFVAGDWVGPVGMLADVSLASGRAAAQAATRREANVLGQVRVKDLDARV</sequence>
<dbReference type="RefSeq" id="WP_136935243.1">
    <property type="nucleotide sequence ID" value="NZ_SSMQ01000082.1"/>
</dbReference>
<dbReference type="InterPro" id="IPR036188">
    <property type="entry name" value="FAD/NAD-bd_sf"/>
</dbReference>
<accession>A0A4U1IS70</accession>
<dbReference type="InterPro" id="IPR002937">
    <property type="entry name" value="Amino_oxidase"/>
</dbReference>
<comment type="similarity">
    <text evidence="1">Belongs to the carotenoid/retinoid oxidoreductase family.</text>
</comment>
<comment type="caution">
    <text evidence="3">The sequence shown here is derived from an EMBL/GenBank/DDBJ whole genome shotgun (WGS) entry which is preliminary data.</text>
</comment>
<gene>
    <name evidence="3" type="ORF">E8A74_44485</name>
</gene>
<reference evidence="3 4" key="1">
    <citation type="submission" date="2019-04" db="EMBL/GenBank/DDBJ databases">
        <authorList>
            <person name="Li Y."/>
            <person name="Wang J."/>
        </authorList>
    </citation>
    <scope>NUCLEOTIDE SEQUENCE [LARGE SCALE GENOMIC DNA]</scope>
    <source>
        <strain evidence="3 4">DSM 14668</strain>
    </source>
</reference>
<organism evidence="3 4">
    <name type="scientific">Polyangium fumosum</name>
    <dbReference type="NCBI Taxonomy" id="889272"/>
    <lineage>
        <taxon>Bacteria</taxon>
        <taxon>Pseudomonadati</taxon>
        <taxon>Myxococcota</taxon>
        <taxon>Polyangia</taxon>
        <taxon>Polyangiales</taxon>
        <taxon>Polyangiaceae</taxon>
        <taxon>Polyangium</taxon>
    </lineage>
</organism>
<dbReference type="Gene3D" id="3.90.660.50">
    <property type="match status" value="1"/>
</dbReference>
<evidence type="ECO:0000256" key="1">
    <source>
        <dbReference type="ARBA" id="ARBA00006046"/>
    </source>
</evidence>
<evidence type="ECO:0000259" key="2">
    <source>
        <dbReference type="Pfam" id="PF01593"/>
    </source>
</evidence>
<proteinExistence type="inferred from homology"/>
<dbReference type="OrthoDB" id="5501831at2"/>
<evidence type="ECO:0000313" key="4">
    <source>
        <dbReference type="Proteomes" id="UP000309215"/>
    </source>
</evidence>
<protein>
    <submittedName>
        <fullName evidence="3">FAD-dependent oxidoreductase</fullName>
    </submittedName>
</protein>